<evidence type="ECO:0000313" key="5">
    <source>
        <dbReference type="Proteomes" id="UP000886743"/>
    </source>
</evidence>
<sequence length="178" mass="18980">MKLKTKNMLLAAIFAAIIAICAQIVVPLPFSQVQFSLSVLAVFLCGGVLGIRYGCLSVLVYLLLGRCGLPVFGKFMGGPSALFGPTGGYMVAYPLMVVTIGLCMKLFPKQGFAAYFFSMLASLIICYLFGSAWLAISAHMTFGAAVTAGVVPFVVFDALKAALAAYLCVLLRKRLKLE</sequence>
<comment type="similarity">
    <text evidence="1 2">Belongs to the BioY family.</text>
</comment>
<proteinExistence type="inferred from homology"/>
<protein>
    <recommendedName>
        <fullName evidence="2">Biotin transporter</fullName>
    </recommendedName>
</protein>
<dbReference type="PIRSF" id="PIRSF016661">
    <property type="entry name" value="BioY"/>
    <property type="match status" value="1"/>
</dbReference>
<dbReference type="GO" id="GO:0005886">
    <property type="term" value="C:plasma membrane"/>
    <property type="evidence" value="ECO:0007669"/>
    <property type="project" value="UniProtKB-SubCell"/>
</dbReference>
<evidence type="ECO:0000256" key="2">
    <source>
        <dbReference type="PIRNR" id="PIRNR016661"/>
    </source>
</evidence>
<dbReference type="PANTHER" id="PTHR34295:SF1">
    <property type="entry name" value="BIOTIN TRANSPORTER BIOY"/>
    <property type="match status" value="1"/>
</dbReference>
<reference evidence="4" key="1">
    <citation type="submission" date="2020-10" db="EMBL/GenBank/DDBJ databases">
        <authorList>
            <person name="Gilroy R."/>
        </authorList>
    </citation>
    <scope>NUCLEOTIDE SEQUENCE</scope>
    <source>
        <strain evidence="4">4920</strain>
    </source>
</reference>
<dbReference type="EMBL" id="DVOF01000032">
    <property type="protein sequence ID" value="HIV02154.1"/>
    <property type="molecule type" value="Genomic_DNA"/>
</dbReference>
<keyword evidence="2" id="KW-1003">Cell membrane</keyword>
<comment type="caution">
    <text evidence="4">The sequence shown here is derived from an EMBL/GenBank/DDBJ whole genome shotgun (WGS) entry which is preliminary data.</text>
</comment>
<organism evidence="4 5">
    <name type="scientific">Candidatus Aphodoplasma excrementigallinarum</name>
    <dbReference type="NCBI Taxonomy" id="2840673"/>
    <lineage>
        <taxon>Bacteria</taxon>
        <taxon>Bacillati</taxon>
        <taxon>Bacillota</taxon>
        <taxon>Clostridia</taxon>
        <taxon>Eubacteriales</taxon>
        <taxon>Candidatus Aphodoplasma</taxon>
    </lineage>
</organism>
<evidence type="ECO:0000313" key="4">
    <source>
        <dbReference type="EMBL" id="HIV02154.1"/>
    </source>
</evidence>
<keyword evidence="3" id="KW-0812">Transmembrane</keyword>
<evidence type="ECO:0000256" key="1">
    <source>
        <dbReference type="ARBA" id="ARBA00010692"/>
    </source>
</evidence>
<evidence type="ECO:0000256" key="3">
    <source>
        <dbReference type="SAM" id="Phobius"/>
    </source>
</evidence>
<feature type="transmembrane region" description="Helical" evidence="3">
    <location>
        <begin position="32"/>
        <end position="51"/>
    </location>
</feature>
<accession>A0A9D1SZC0</accession>
<feature type="transmembrane region" description="Helical" evidence="3">
    <location>
        <begin position="88"/>
        <end position="107"/>
    </location>
</feature>
<name>A0A9D1SZC0_9FIRM</name>
<dbReference type="Proteomes" id="UP000886743">
    <property type="component" value="Unassembled WGS sequence"/>
</dbReference>
<dbReference type="PANTHER" id="PTHR34295">
    <property type="entry name" value="BIOTIN TRANSPORTER BIOY"/>
    <property type="match status" value="1"/>
</dbReference>
<dbReference type="Gene3D" id="1.10.1760.20">
    <property type="match status" value="1"/>
</dbReference>
<reference evidence="4" key="2">
    <citation type="journal article" date="2021" name="PeerJ">
        <title>Extensive microbial diversity within the chicken gut microbiome revealed by metagenomics and culture.</title>
        <authorList>
            <person name="Gilroy R."/>
            <person name="Ravi A."/>
            <person name="Getino M."/>
            <person name="Pursley I."/>
            <person name="Horton D.L."/>
            <person name="Alikhan N.F."/>
            <person name="Baker D."/>
            <person name="Gharbi K."/>
            <person name="Hall N."/>
            <person name="Watson M."/>
            <person name="Adriaenssens E.M."/>
            <person name="Foster-Nyarko E."/>
            <person name="Jarju S."/>
            <person name="Secka A."/>
            <person name="Antonio M."/>
            <person name="Oren A."/>
            <person name="Chaudhuri R.R."/>
            <person name="La Ragione R."/>
            <person name="Hildebrand F."/>
            <person name="Pallen M.J."/>
        </authorList>
    </citation>
    <scope>NUCLEOTIDE SEQUENCE</scope>
    <source>
        <strain evidence="4">4920</strain>
    </source>
</reference>
<feature type="transmembrane region" description="Helical" evidence="3">
    <location>
        <begin position="142"/>
        <end position="171"/>
    </location>
</feature>
<keyword evidence="3" id="KW-1133">Transmembrane helix</keyword>
<keyword evidence="2 3" id="KW-0472">Membrane</keyword>
<gene>
    <name evidence="4" type="ORF">IAC74_01165</name>
</gene>
<dbReference type="GO" id="GO:0015225">
    <property type="term" value="F:biotin transmembrane transporter activity"/>
    <property type="evidence" value="ECO:0007669"/>
    <property type="project" value="UniProtKB-UniRule"/>
</dbReference>
<comment type="subcellular location">
    <subcellularLocation>
        <location evidence="2">Cell membrane</location>
        <topology evidence="2">Multi-pass membrane protein</topology>
    </subcellularLocation>
</comment>
<dbReference type="InterPro" id="IPR003784">
    <property type="entry name" value="BioY"/>
</dbReference>
<feature type="transmembrane region" description="Helical" evidence="3">
    <location>
        <begin position="114"/>
        <end position="136"/>
    </location>
</feature>
<keyword evidence="2" id="KW-0813">Transport</keyword>
<dbReference type="AlphaFoldDB" id="A0A9D1SZC0"/>
<dbReference type="Pfam" id="PF02632">
    <property type="entry name" value="BioY"/>
    <property type="match status" value="1"/>
</dbReference>